<dbReference type="PANTHER" id="PTHR45768:SF18">
    <property type="entry name" value="RING-H2 FINGER PROTEIN ATL47-RELATED"/>
    <property type="match status" value="1"/>
</dbReference>
<dbReference type="AlphaFoldDB" id="A0A9D4UDE9"/>
<proteinExistence type="inferred from homology"/>
<dbReference type="CDD" id="cd16461">
    <property type="entry name" value="RING-H2_EL5-like"/>
    <property type="match status" value="1"/>
</dbReference>
<comment type="caution">
    <text evidence="18">The sequence shown here is derived from an EMBL/GenBank/DDBJ whole genome shotgun (WGS) entry which is preliminary data.</text>
</comment>
<sequence>MSCTVCRGHSRQLNESLREAQINPSIVVIIIILTIIFFLSGCLHLLIRCLVMRSPRRDSNSIVTLTALQGQLQQLFHLHDSGVEQAFIDTLPVFFYKSVTGLKEGADCAVCLCEFEGEDRLRLLPKCSHAFHMDCIDTWLLSHSTCPLCRRSLLPDLDLGIAAAHQGLLLDSGRSSIDAEALQRTGSELRPETVSTAESASERLGATSPSAGNKPHSEVVMELGGASVSFPEGHPQSQYAGKVFALQLGRFRVVEGGAHAGVSSSITGSRRSYSVGSYEYVLDPSSSEVVIAPTPLRKRTTTPRRPTPGHRATLSECAQEDTVPDLMATPLGQYGFVRVANFSLNFDLTSPDQCSACVPHGAAKDIELSAASAGVGAGAVSQSNAGSTSTSTRRAFSFRQPVSQEAVKVKLMVSASRRSLSEADQVYFQQGMGSASGVDTGAWGDDLRSFSGAQLVTASTELSNSIPGAHMPSSLRGAAIAPYSLAKRTLNWLIGRQHRWTSTSHDSSLPV</sequence>
<dbReference type="OrthoDB" id="8062037at2759"/>
<dbReference type="Proteomes" id="UP000886520">
    <property type="component" value="Chromosome 18"/>
</dbReference>
<keyword evidence="10" id="KW-0862">Zinc</keyword>
<evidence type="ECO:0000256" key="1">
    <source>
        <dbReference type="ARBA" id="ARBA00000900"/>
    </source>
</evidence>
<reference evidence="18" key="1">
    <citation type="submission" date="2021-01" db="EMBL/GenBank/DDBJ databases">
        <title>Adiantum capillus-veneris genome.</title>
        <authorList>
            <person name="Fang Y."/>
            <person name="Liao Q."/>
        </authorList>
    </citation>
    <scope>NUCLEOTIDE SEQUENCE</scope>
    <source>
        <strain evidence="18">H3</strain>
        <tissue evidence="18">Leaf</tissue>
    </source>
</reference>
<keyword evidence="5" id="KW-0808">Transferase</keyword>
<dbReference type="PROSITE" id="PS50089">
    <property type="entry name" value="ZF_RING_2"/>
    <property type="match status" value="1"/>
</dbReference>
<evidence type="ECO:0000313" key="18">
    <source>
        <dbReference type="EMBL" id="KAI5065825.1"/>
    </source>
</evidence>
<comment type="catalytic activity">
    <reaction evidence="1">
        <text>S-ubiquitinyl-[E2 ubiquitin-conjugating enzyme]-L-cysteine + [acceptor protein]-L-lysine = [E2 ubiquitin-conjugating enzyme]-L-cysteine + N(6)-ubiquitinyl-[acceptor protein]-L-lysine.</text>
        <dbReference type="EC" id="2.3.2.27"/>
    </reaction>
</comment>
<dbReference type="InterPro" id="IPR013083">
    <property type="entry name" value="Znf_RING/FYVE/PHD"/>
</dbReference>
<comment type="subcellular location">
    <subcellularLocation>
        <location evidence="2">Membrane</location>
        <topology evidence="2">Single-pass membrane protein</topology>
    </subcellularLocation>
</comment>
<evidence type="ECO:0000256" key="5">
    <source>
        <dbReference type="ARBA" id="ARBA00022679"/>
    </source>
</evidence>
<evidence type="ECO:0000256" key="12">
    <source>
        <dbReference type="ARBA" id="ARBA00023136"/>
    </source>
</evidence>
<dbReference type="GO" id="GO:0061630">
    <property type="term" value="F:ubiquitin protein ligase activity"/>
    <property type="evidence" value="ECO:0007669"/>
    <property type="project" value="UniProtKB-EC"/>
</dbReference>
<keyword evidence="19" id="KW-1185">Reference proteome</keyword>
<feature type="region of interest" description="Disordered" evidence="15">
    <location>
        <begin position="182"/>
        <end position="215"/>
    </location>
</feature>
<gene>
    <name evidence="18" type="ORF">GOP47_0018449</name>
</gene>
<evidence type="ECO:0000256" key="2">
    <source>
        <dbReference type="ARBA" id="ARBA00004167"/>
    </source>
</evidence>
<organism evidence="18 19">
    <name type="scientific">Adiantum capillus-veneris</name>
    <name type="common">Maidenhair fern</name>
    <dbReference type="NCBI Taxonomy" id="13818"/>
    <lineage>
        <taxon>Eukaryota</taxon>
        <taxon>Viridiplantae</taxon>
        <taxon>Streptophyta</taxon>
        <taxon>Embryophyta</taxon>
        <taxon>Tracheophyta</taxon>
        <taxon>Polypodiopsida</taxon>
        <taxon>Polypodiidae</taxon>
        <taxon>Polypodiales</taxon>
        <taxon>Pteridineae</taxon>
        <taxon>Pteridaceae</taxon>
        <taxon>Vittarioideae</taxon>
        <taxon>Adiantum</taxon>
    </lineage>
</organism>
<keyword evidence="12 16" id="KW-0472">Membrane</keyword>
<dbReference type="EC" id="2.3.2.27" evidence="4"/>
<evidence type="ECO:0000256" key="4">
    <source>
        <dbReference type="ARBA" id="ARBA00012483"/>
    </source>
</evidence>
<keyword evidence="11 16" id="KW-1133">Transmembrane helix</keyword>
<comment type="pathway">
    <text evidence="3">Protein modification; protein ubiquitination.</text>
</comment>
<feature type="transmembrane region" description="Helical" evidence="16">
    <location>
        <begin position="26"/>
        <end position="47"/>
    </location>
</feature>
<evidence type="ECO:0000256" key="10">
    <source>
        <dbReference type="ARBA" id="ARBA00022833"/>
    </source>
</evidence>
<dbReference type="InterPro" id="IPR001841">
    <property type="entry name" value="Znf_RING"/>
</dbReference>
<evidence type="ECO:0000256" key="6">
    <source>
        <dbReference type="ARBA" id="ARBA00022692"/>
    </source>
</evidence>
<keyword evidence="8 14" id="KW-0863">Zinc-finger</keyword>
<dbReference type="Gene3D" id="3.30.40.10">
    <property type="entry name" value="Zinc/RING finger domain, C3HC4 (zinc finger)"/>
    <property type="match status" value="1"/>
</dbReference>
<comment type="similarity">
    <text evidence="13">Belongs to the RING-type zinc finger family. ATL subfamily.</text>
</comment>
<dbReference type="SMART" id="SM00184">
    <property type="entry name" value="RING"/>
    <property type="match status" value="1"/>
</dbReference>
<dbReference type="FunFam" id="3.30.40.10:FF:000187">
    <property type="entry name" value="E3 ubiquitin-protein ligase ATL6"/>
    <property type="match status" value="1"/>
</dbReference>
<evidence type="ECO:0000256" key="16">
    <source>
        <dbReference type="SAM" id="Phobius"/>
    </source>
</evidence>
<evidence type="ECO:0000259" key="17">
    <source>
        <dbReference type="PROSITE" id="PS50089"/>
    </source>
</evidence>
<keyword evidence="9" id="KW-0833">Ubl conjugation pathway</keyword>
<protein>
    <recommendedName>
        <fullName evidence="4">RING-type E3 ubiquitin transferase</fullName>
        <ecNumber evidence="4">2.3.2.27</ecNumber>
    </recommendedName>
</protein>
<evidence type="ECO:0000313" key="19">
    <source>
        <dbReference type="Proteomes" id="UP000886520"/>
    </source>
</evidence>
<accession>A0A9D4UDE9</accession>
<dbReference type="EMBL" id="JABFUD020000018">
    <property type="protein sequence ID" value="KAI5065825.1"/>
    <property type="molecule type" value="Genomic_DNA"/>
</dbReference>
<dbReference type="PANTHER" id="PTHR45768">
    <property type="entry name" value="E3 UBIQUITIN-PROTEIN LIGASE RNF13-LIKE"/>
    <property type="match status" value="1"/>
</dbReference>
<evidence type="ECO:0000256" key="11">
    <source>
        <dbReference type="ARBA" id="ARBA00022989"/>
    </source>
</evidence>
<evidence type="ECO:0000256" key="14">
    <source>
        <dbReference type="PROSITE-ProRule" id="PRU00175"/>
    </source>
</evidence>
<dbReference type="GO" id="GO:0008270">
    <property type="term" value="F:zinc ion binding"/>
    <property type="evidence" value="ECO:0007669"/>
    <property type="project" value="UniProtKB-KW"/>
</dbReference>
<keyword evidence="7" id="KW-0479">Metal-binding</keyword>
<evidence type="ECO:0000256" key="9">
    <source>
        <dbReference type="ARBA" id="ARBA00022786"/>
    </source>
</evidence>
<dbReference type="SUPFAM" id="SSF57850">
    <property type="entry name" value="RING/U-box"/>
    <property type="match status" value="1"/>
</dbReference>
<name>A0A9D4UDE9_ADICA</name>
<keyword evidence="6 16" id="KW-0812">Transmembrane</keyword>
<feature type="domain" description="RING-type" evidence="17">
    <location>
        <begin position="108"/>
        <end position="150"/>
    </location>
</feature>
<evidence type="ECO:0000256" key="15">
    <source>
        <dbReference type="SAM" id="MobiDB-lite"/>
    </source>
</evidence>
<evidence type="ECO:0000256" key="13">
    <source>
        <dbReference type="ARBA" id="ARBA00024209"/>
    </source>
</evidence>
<evidence type="ECO:0000256" key="7">
    <source>
        <dbReference type="ARBA" id="ARBA00022723"/>
    </source>
</evidence>
<dbReference type="Pfam" id="PF13639">
    <property type="entry name" value="zf-RING_2"/>
    <property type="match status" value="1"/>
</dbReference>
<dbReference type="GO" id="GO:0016020">
    <property type="term" value="C:membrane"/>
    <property type="evidence" value="ECO:0007669"/>
    <property type="project" value="UniProtKB-SubCell"/>
</dbReference>
<evidence type="ECO:0000256" key="3">
    <source>
        <dbReference type="ARBA" id="ARBA00004906"/>
    </source>
</evidence>
<evidence type="ECO:0000256" key="8">
    <source>
        <dbReference type="ARBA" id="ARBA00022771"/>
    </source>
</evidence>